<dbReference type="Gene3D" id="3.50.50.60">
    <property type="entry name" value="FAD/NAD(P)-binding domain"/>
    <property type="match status" value="2"/>
</dbReference>
<evidence type="ECO:0000259" key="3">
    <source>
        <dbReference type="Pfam" id="PF07992"/>
    </source>
</evidence>
<keyword evidence="5" id="KW-1185">Reference proteome</keyword>
<proteinExistence type="predicted"/>
<dbReference type="OrthoDB" id="9806179at2"/>
<sequence>MPGENNSYEIAIIGCGPAGLSAAVNARIRRKTFVIFGGEFCTPKLHSSPQVDNYLGFPKVKGEDLRKHFLRHVKEMEININSVRVSAVYPQAEGFELVAGEHNYNAKSVIIATGVTAAKLFPGEKEYLGRGVGYCATCDGPLYSGRTVAIIGYIKDALKEAKYLSELCHKVYFLPLFEEQVGSLQQNVEIIKDQPVRINGQQTVTELQTEGRRIAVNGVFIYRQTILPDQLVPGLEIEGSAIKVNRSLETSIKGIYAAGDCTGSPYQLAKAVGEGAVAALHAADFLG</sequence>
<gene>
    <name evidence="4" type="ordered locus">Dtox_1216</name>
</gene>
<feature type="domain" description="FAD/NAD(P)-binding" evidence="3">
    <location>
        <begin position="8"/>
        <end position="275"/>
    </location>
</feature>
<dbReference type="InterPro" id="IPR050097">
    <property type="entry name" value="Ferredoxin-NADP_redctase_2"/>
</dbReference>
<dbReference type="PANTHER" id="PTHR48105">
    <property type="entry name" value="THIOREDOXIN REDUCTASE 1-RELATED-RELATED"/>
    <property type="match status" value="1"/>
</dbReference>
<keyword evidence="2" id="KW-0560">Oxidoreductase</keyword>
<dbReference type="EMBL" id="CP001720">
    <property type="protein sequence ID" value="ACV62100.1"/>
    <property type="molecule type" value="Genomic_DNA"/>
</dbReference>
<dbReference type="AlphaFoldDB" id="C8W5B8"/>
<accession>C8W5B8</accession>
<keyword evidence="1" id="KW-0285">Flavoprotein</keyword>
<reference evidence="4 5" key="1">
    <citation type="journal article" date="2009" name="Stand. Genomic Sci.">
        <title>Complete genome sequence of Desulfotomaculum acetoxidans type strain (5575).</title>
        <authorList>
            <person name="Spring S."/>
            <person name="Lapidus A."/>
            <person name="Schroder M."/>
            <person name="Gleim D."/>
            <person name="Sims D."/>
            <person name="Meincke L."/>
            <person name="Glavina Del Rio T."/>
            <person name="Tice H."/>
            <person name="Copeland A."/>
            <person name="Cheng J.F."/>
            <person name="Lucas S."/>
            <person name="Chen F."/>
            <person name="Nolan M."/>
            <person name="Bruce D."/>
            <person name="Goodwin L."/>
            <person name="Pitluck S."/>
            <person name="Ivanova N."/>
            <person name="Mavromatis K."/>
            <person name="Mikhailova N."/>
            <person name="Pati A."/>
            <person name="Chen A."/>
            <person name="Palaniappan K."/>
            <person name="Land M."/>
            <person name="Hauser L."/>
            <person name="Chang Y.J."/>
            <person name="Jeffries C.D."/>
            <person name="Chain P."/>
            <person name="Saunders E."/>
            <person name="Brettin T."/>
            <person name="Detter J.C."/>
            <person name="Goker M."/>
            <person name="Bristow J."/>
            <person name="Eisen J.A."/>
            <person name="Markowitz V."/>
            <person name="Hugenholtz P."/>
            <person name="Kyrpides N.C."/>
            <person name="Klenk H.P."/>
            <person name="Han C."/>
        </authorList>
    </citation>
    <scope>NUCLEOTIDE SEQUENCE [LARGE SCALE GENOMIC DNA]</scope>
    <source>
        <strain evidence="5">ATCC 49208 / DSM 771 / VKM B-1644</strain>
    </source>
</reference>
<dbReference type="PRINTS" id="PR00368">
    <property type="entry name" value="FADPNR"/>
</dbReference>
<dbReference type="InterPro" id="IPR036188">
    <property type="entry name" value="FAD/NAD-bd_sf"/>
</dbReference>
<dbReference type="Pfam" id="PF07992">
    <property type="entry name" value="Pyr_redox_2"/>
    <property type="match status" value="1"/>
</dbReference>
<organism evidence="4 5">
    <name type="scientific">Desulfofarcimen acetoxidans (strain ATCC 49208 / DSM 771 / KCTC 5769 / VKM B-1644 / 5575)</name>
    <name type="common">Desulfotomaculum acetoxidans</name>
    <dbReference type="NCBI Taxonomy" id="485916"/>
    <lineage>
        <taxon>Bacteria</taxon>
        <taxon>Bacillati</taxon>
        <taxon>Bacillota</taxon>
        <taxon>Clostridia</taxon>
        <taxon>Eubacteriales</taxon>
        <taxon>Peptococcaceae</taxon>
        <taxon>Desulfofarcimen</taxon>
    </lineage>
</organism>
<name>C8W5B8_DESAS</name>
<dbReference type="PRINTS" id="PR00469">
    <property type="entry name" value="PNDRDTASEII"/>
</dbReference>
<dbReference type="GO" id="GO:0016491">
    <property type="term" value="F:oxidoreductase activity"/>
    <property type="evidence" value="ECO:0007669"/>
    <property type="project" value="UniProtKB-KW"/>
</dbReference>
<dbReference type="RefSeq" id="WP_015756815.1">
    <property type="nucleotide sequence ID" value="NC_013216.1"/>
</dbReference>
<dbReference type="SUPFAM" id="SSF51905">
    <property type="entry name" value="FAD/NAD(P)-binding domain"/>
    <property type="match status" value="1"/>
</dbReference>
<protein>
    <submittedName>
        <fullName evidence="4">FAD-dependent pyridine nucleotide-disulphide oxidoreductase</fullName>
    </submittedName>
</protein>
<evidence type="ECO:0000256" key="1">
    <source>
        <dbReference type="ARBA" id="ARBA00022630"/>
    </source>
</evidence>
<dbReference type="Proteomes" id="UP000002217">
    <property type="component" value="Chromosome"/>
</dbReference>
<evidence type="ECO:0000313" key="4">
    <source>
        <dbReference type="EMBL" id="ACV62100.1"/>
    </source>
</evidence>
<dbReference type="HOGENOM" id="CLU_031864_5_3_9"/>
<evidence type="ECO:0000256" key="2">
    <source>
        <dbReference type="ARBA" id="ARBA00023002"/>
    </source>
</evidence>
<dbReference type="InterPro" id="IPR023753">
    <property type="entry name" value="FAD/NAD-binding_dom"/>
</dbReference>
<evidence type="ECO:0000313" key="5">
    <source>
        <dbReference type="Proteomes" id="UP000002217"/>
    </source>
</evidence>
<dbReference type="eggNOG" id="COG0492">
    <property type="taxonomic scope" value="Bacteria"/>
</dbReference>
<dbReference type="KEGG" id="dae:Dtox_1216"/>
<dbReference type="STRING" id="485916.Dtox_1216"/>